<dbReference type="EMBL" id="JARGYC010000043">
    <property type="protein sequence ID" value="MDF0602151.1"/>
    <property type="molecule type" value="Genomic_DNA"/>
</dbReference>
<organism evidence="2 3">
    <name type="scientific">Psychromarinibacter sediminicola</name>
    <dbReference type="NCBI Taxonomy" id="3033385"/>
    <lineage>
        <taxon>Bacteria</taxon>
        <taxon>Pseudomonadati</taxon>
        <taxon>Pseudomonadota</taxon>
        <taxon>Alphaproteobacteria</taxon>
        <taxon>Rhodobacterales</taxon>
        <taxon>Paracoccaceae</taxon>
        <taxon>Psychromarinibacter</taxon>
    </lineage>
</organism>
<protein>
    <recommendedName>
        <fullName evidence="1">Nucleotide modification associated domain-containing protein</fullName>
    </recommendedName>
</protein>
<reference evidence="2" key="1">
    <citation type="submission" date="2023-03" db="EMBL/GenBank/DDBJ databases">
        <title>Multiphase analysis and comparison of six strains from genera Psychromarinibacter, Lutimaribacter, and Maritimibacter, including a novel species: Psychromarinibacter sediminicola sp. nov.</title>
        <authorList>
            <person name="Wang Y.-H."/>
            <person name="Ye M.-Q."/>
            <person name="Du Z.-J."/>
        </authorList>
    </citation>
    <scope>NUCLEOTIDE SEQUENCE</scope>
    <source>
        <strain evidence="2">C21-152</strain>
    </source>
</reference>
<evidence type="ECO:0000313" key="2">
    <source>
        <dbReference type="EMBL" id="MDF0602151.1"/>
    </source>
</evidence>
<dbReference type="Pfam" id="PF18753">
    <property type="entry name" value="Nmad2"/>
    <property type="match status" value="1"/>
</dbReference>
<comment type="caution">
    <text evidence="2">The sequence shown here is derived from an EMBL/GenBank/DDBJ whole genome shotgun (WGS) entry which is preliminary data.</text>
</comment>
<dbReference type="AlphaFoldDB" id="A0AAE3NTI9"/>
<dbReference type="InterPro" id="IPR041180">
    <property type="entry name" value="Nmad2"/>
</dbReference>
<accession>A0AAE3NTI9</accession>
<gene>
    <name evidence="2" type="ORF">P1J78_15535</name>
</gene>
<feature type="domain" description="Nucleotide modification associated" evidence="1">
    <location>
        <begin position="1"/>
        <end position="201"/>
    </location>
</feature>
<keyword evidence="3" id="KW-1185">Reference proteome</keyword>
<sequence>MPVLHSYIVAYDSGFAPNPFNGYCTLATCKPEIRKRAAIGDWIVGTGSNKAGVRRGGFLVYAMRVQESLTFAEYWNDPRFTRKKPNMFGSYRMACGDNIYCPTDGGGWHQLNSYHSRADGTAYPKHINRDTSVDRVLVSEDFVYFGAEGPSIPDELKAARIVLAGRGRLKVTDTDAIAAFEAWLVELGVQGYQGRPFDMVEAARKRGAQ</sequence>
<evidence type="ECO:0000313" key="3">
    <source>
        <dbReference type="Proteomes" id="UP001220964"/>
    </source>
</evidence>
<evidence type="ECO:0000259" key="1">
    <source>
        <dbReference type="Pfam" id="PF18753"/>
    </source>
</evidence>
<dbReference type="Proteomes" id="UP001220964">
    <property type="component" value="Unassembled WGS sequence"/>
</dbReference>
<name>A0AAE3NTI9_9RHOB</name>
<proteinExistence type="predicted"/>